<proteinExistence type="predicted"/>
<protein>
    <submittedName>
        <fullName evidence="1">Uncharacterized protein</fullName>
    </submittedName>
</protein>
<gene>
    <name evidence="1" type="ORF">BpHYR1_036538</name>
</gene>
<keyword evidence="2" id="KW-1185">Reference proteome</keyword>
<accession>A0A3M7T9U4</accession>
<dbReference type="AlphaFoldDB" id="A0A3M7T9U4"/>
<dbReference type="EMBL" id="REGN01000069">
    <property type="protein sequence ID" value="RNA44687.1"/>
    <property type="molecule type" value="Genomic_DNA"/>
</dbReference>
<evidence type="ECO:0000313" key="1">
    <source>
        <dbReference type="EMBL" id="RNA44687.1"/>
    </source>
</evidence>
<dbReference type="Proteomes" id="UP000276133">
    <property type="component" value="Unassembled WGS sequence"/>
</dbReference>
<comment type="caution">
    <text evidence="1">The sequence shown here is derived from an EMBL/GenBank/DDBJ whole genome shotgun (WGS) entry which is preliminary data.</text>
</comment>
<organism evidence="1 2">
    <name type="scientific">Brachionus plicatilis</name>
    <name type="common">Marine rotifer</name>
    <name type="synonym">Brachionus muelleri</name>
    <dbReference type="NCBI Taxonomy" id="10195"/>
    <lineage>
        <taxon>Eukaryota</taxon>
        <taxon>Metazoa</taxon>
        <taxon>Spiralia</taxon>
        <taxon>Gnathifera</taxon>
        <taxon>Rotifera</taxon>
        <taxon>Eurotatoria</taxon>
        <taxon>Monogononta</taxon>
        <taxon>Pseudotrocha</taxon>
        <taxon>Ploima</taxon>
        <taxon>Brachionidae</taxon>
        <taxon>Brachionus</taxon>
    </lineage>
</organism>
<sequence length="67" mass="7740">MLSFTLKKNAFLANYFIHEVGQKYPNGFFLTHLGIFKLVGSKMTQSWLYEGSVRGCKIIILIKIRKT</sequence>
<reference evidence="1 2" key="1">
    <citation type="journal article" date="2018" name="Sci. Rep.">
        <title>Genomic signatures of local adaptation to the degree of environmental predictability in rotifers.</title>
        <authorList>
            <person name="Franch-Gras L."/>
            <person name="Hahn C."/>
            <person name="Garcia-Roger E.M."/>
            <person name="Carmona M.J."/>
            <person name="Serra M."/>
            <person name="Gomez A."/>
        </authorList>
    </citation>
    <scope>NUCLEOTIDE SEQUENCE [LARGE SCALE GENOMIC DNA]</scope>
    <source>
        <strain evidence="1">HYR1</strain>
    </source>
</reference>
<name>A0A3M7T9U4_BRAPC</name>
<evidence type="ECO:0000313" key="2">
    <source>
        <dbReference type="Proteomes" id="UP000276133"/>
    </source>
</evidence>